<feature type="transmembrane region" description="Helical" evidence="5">
    <location>
        <begin position="343"/>
        <end position="368"/>
    </location>
</feature>
<dbReference type="InterPro" id="IPR005828">
    <property type="entry name" value="MFS_sugar_transport-like"/>
</dbReference>
<dbReference type="InterPro" id="IPR050360">
    <property type="entry name" value="MFS_Sugar_Transporters"/>
</dbReference>
<dbReference type="VEuPathDB" id="FungiDB:BO71DRAFT_447233"/>
<dbReference type="Proteomes" id="UP000247810">
    <property type="component" value="Unassembled WGS sequence"/>
</dbReference>
<dbReference type="STRING" id="1448320.A0A319DLT0"/>
<feature type="transmembrane region" description="Helical" evidence="5">
    <location>
        <begin position="243"/>
        <end position="266"/>
    </location>
</feature>
<accession>A0A319DLT0</accession>
<evidence type="ECO:0000313" key="7">
    <source>
        <dbReference type="Proteomes" id="UP000247810"/>
    </source>
</evidence>
<feature type="transmembrane region" description="Helical" evidence="5">
    <location>
        <begin position="389"/>
        <end position="410"/>
    </location>
</feature>
<evidence type="ECO:0000256" key="2">
    <source>
        <dbReference type="ARBA" id="ARBA00022692"/>
    </source>
</evidence>
<feature type="transmembrane region" description="Helical" evidence="5">
    <location>
        <begin position="62"/>
        <end position="79"/>
    </location>
</feature>
<feature type="transmembrane region" description="Helical" evidence="5">
    <location>
        <begin position="88"/>
        <end position="113"/>
    </location>
</feature>
<keyword evidence="2 5" id="KW-0812">Transmembrane</keyword>
<dbReference type="InterPro" id="IPR036259">
    <property type="entry name" value="MFS_trans_sf"/>
</dbReference>
<proteinExistence type="predicted"/>
<evidence type="ECO:0000256" key="5">
    <source>
        <dbReference type="SAM" id="Phobius"/>
    </source>
</evidence>
<keyword evidence="7" id="KW-1185">Reference proteome</keyword>
<keyword evidence="3 5" id="KW-1133">Transmembrane helix</keyword>
<evidence type="ECO:0000256" key="1">
    <source>
        <dbReference type="ARBA" id="ARBA00004141"/>
    </source>
</evidence>
<dbReference type="EMBL" id="KZ825811">
    <property type="protein sequence ID" value="PYH98481.1"/>
    <property type="molecule type" value="Genomic_DNA"/>
</dbReference>
<evidence type="ECO:0000313" key="6">
    <source>
        <dbReference type="EMBL" id="PYH98481.1"/>
    </source>
</evidence>
<dbReference type="PANTHER" id="PTHR48022:SF45">
    <property type="entry name" value="MAJOR FACILITATOR SUPERFAMILY (MFS) PROFILE DOMAIN-CONTAINING PROTEIN-RELATED"/>
    <property type="match status" value="1"/>
</dbReference>
<dbReference type="SUPFAM" id="SSF103473">
    <property type="entry name" value="MFS general substrate transporter"/>
    <property type="match status" value="1"/>
</dbReference>
<feature type="transmembrane region" description="Helical" evidence="5">
    <location>
        <begin position="313"/>
        <end position="331"/>
    </location>
</feature>
<gene>
    <name evidence="6" type="ORF">BO71DRAFT_447233</name>
</gene>
<dbReference type="OrthoDB" id="4540492at2759"/>
<comment type="subcellular location">
    <subcellularLocation>
        <location evidence="1">Membrane</location>
        <topology evidence="1">Multi-pass membrane protein</topology>
    </subcellularLocation>
</comment>
<organism evidence="6 7">
    <name type="scientific">Aspergillus ellipticus CBS 707.79</name>
    <dbReference type="NCBI Taxonomy" id="1448320"/>
    <lineage>
        <taxon>Eukaryota</taxon>
        <taxon>Fungi</taxon>
        <taxon>Dikarya</taxon>
        <taxon>Ascomycota</taxon>
        <taxon>Pezizomycotina</taxon>
        <taxon>Eurotiomycetes</taxon>
        <taxon>Eurotiomycetidae</taxon>
        <taxon>Eurotiales</taxon>
        <taxon>Aspergillaceae</taxon>
        <taxon>Aspergillus</taxon>
        <taxon>Aspergillus subgen. Circumdati</taxon>
    </lineage>
</organism>
<evidence type="ECO:0000256" key="3">
    <source>
        <dbReference type="ARBA" id="ARBA00022989"/>
    </source>
</evidence>
<feature type="transmembrane region" description="Helical" evidence="5">
    <location>
        <begin position="7"/>
        <end position="27"/>
    </location>
</feature>
<dbReference type="Pfam" id="PF00083">
    <property type="entry name" value="Sugar_tr"/>
    <property type="match status" value="1"/>
</dbReference>
<dbReference type="AlphaFoldDB" id="A0A319DLT0"/>
<dbReference type="GO" id="GO:0016020">
    <property type="term" value="C:membrane"/>
    <property type="evidence" value="ECO:0007669"/>
    <property type="project" value="UniProtKB-SubCell"/>
</dbReference>
<dbReference type="GO" id="GO:0005351">
    <property type="term" value="F:carbohydrate:proton symporter activity"/>
    <property type="evidence" value="ECO:0007669"/>
    <property type="project" value="TreeGrafter"/>
</dbReference>
<feature type="transmembrane region" description="Helical" evidence="5">
    <location>
        <begin position="286"/>
        <end position="306"/>
    </location>
</feature>
<keyword evidence="4 5" id="KW-0472">Membrane</keyword>
<dbReference type="Gene3D" id="1.20.1250.20">
    <property type="entry name" value="MFS general substrate transporter like domains"/>
    <property type="match status" value="1"/>
</dbReference>
<name>A0A319DLT0_9EURO</name>
<evidence type="ECO:0000256" key="4">
    <source>
        <dbReference type="ARBA" id="ARBA00023136"/>
    </source>
</evidence>
<feature type="transmembrane region" description="Helical" evidence="5">
    <location>
        <begin position="158"/>
        <end position="179"/>
    </location>
</feature>
<sequence length="465" mass="51483">MKYFQVPLVGTQLQIALVTLVVAPSFIDTTKPWVAVFPEIDTLHASGAEKAHRSTSQGACNASFQMGCLVGALSLYFYGDKLGRRRTIFLAAILTIIGQALPCSATTLVQLVIGRVILGFAIGQTSGTIPVWQSDMGYALCNWIDLGFSFLPSSTAQWRAPLAIPFLFSAILLISVFAFPESPRWLVSHGRKEEAALSLAQYRGKQPADTTIAREISGIKLSFESTQGSSLRDMFRKDDQTRLLYRFCLCMGLNFFQQACGGNLMSVYKSTIFQTYLGMNPTTAKILASCVLMWKTFCCLISFWAIDRWGRRLCFMISGTGMAICMAVLAMTTGLGPITHPKAIAYVAFMFIFNFFYPIGFMGGNFLYTAEVESLDVLVTPVAINTIRYGYYVIYAVISATIPICVYLFFPETMHRNLEMLDRVFVSAPSVWKVVPLARGLPREEVLLEDEVVENDKQDAAGGWG</sequence>
<protein>
    <submittedName>
        <fullName evidence="6">General substrate transporter</fullName>
    </submittedName>
</protein>
<dbReference type="PANTHER" id="PTHR48022">
    <property type="entry name" value="PLASTIDIC GLUCOSE TRANSPORTER 4"/>
    <property type="match status" value="1"/>
</dbReference>
<reference evidence="6 7" key="1">
    <citation type="submission" date="2018-02" db="EMBL/GenBank/DDBJ databases">
        <title>The genomes of Aspergillus section Nigri reveals drivers in fungal speciation.</title>
        <authorList>
            <consortium name="DOE Joint Genome Institute"/>
            <person name="Vesth T.C."/>
            <person name="Nybo J."/>
            <person name="Theobald S."/>
            <person name="Brandl J."/>
            <person name="Frisvad J.C."/>
            <person name="Nielsen K.F."/>
            <person name="Lyhne E.K."/>
            <person name="Kogle M.E."/>
            <person name="Kuo A."/>
            <person name="Riley R."/>
            <person name="Clum A."/>
            <person name="Nolan M."/>
            <person name="Lipzen A."/>
            <person name="Salamov A."/>
            <person name="Henrissat B."/>
            <person name="Wiebenga A."/>
            <person name="De vries R.P."/>
            <person name="Grigoriev I.V."/>
            <person name="Mortensen U.H."/>
            <person name="Andersen M.R."/>
            <person name="Baker S.E."/>
        </authorList>
    </citation>
    <scope>NUCLEOTIDE SEQUENCE [LARGE SCALE GENOMIC DNA]</scope>
    <source>
        <strain evidence="6 7">CBS 707.79</strain>
    </source>
</reference>